<comment type="caution">
    <text evidence="4">The sequence shown here is derived from an EMBL/GenBank/DDBJ whole genome shotgun (WGS) entry which is preliminary data.</text>
</comment>
<protein>
    <submittedName>
        <fullName evidence="4">LPXTG cell wall anchor domain-containing protein</fullName>
    </submittedName>
</protein>
<keyword evidence="5" id="KW-1185">Reference proteome</keyword>
<dbReference type="Pfam" id="PF20674">
    <property type="entry name" value="SpaA_3"/>
    <property type="match status" value="2"/>
</dbReference>
<feature type="transmembrane region" description="Helical" evidence="1">
    <location>
        <begin position="813"/>
        <end position="832"/>
    </location>
</feature>
<proteinExistence type="predicted"/>
<keyword evidence="1" id="KW-1133">Transmembrane helix</keyword>
<keyword evidence="1" id="KW-0472">Membrane</keyword>
<name>A0A399J9T4_9MICC</name>
<dbReference type="SUPFAM" id="SSF101898">
    <property type="entry name" value="NHL repeat"/>
    <property type="match status" value="1"/>
</dbReference>
<dbReference type="AlphaFoldDB" id="A0A399J9T4"/>
<organism evidence="4 5">
    <name type="scientific">Galactobacter valiniphilus</name>
    <dbReference type="NCBI Taxonomy" id="2676122"/>
    <lineage>
        <taxon>Bacteria</taxon>
        <taxon>Bacillati</taxon>
        <taxon>Actinomycetota</taxon>
        <taxon>Actinomycetes</taxon>
        <taxon>Micrococcales</taxon>
        <taxon>Micrococcaceae</taxon>
        <taxon>Galactobacter</taxon>
    </lineage>
</organism>
<evidence type="ECO:0000313" key="4">
    <source>
        <dbReference type="EMBL" id="RII41277.1"/>
    </source>
</evidence>
<dbReference type="InterPro" id="IPR048834">
    <property type="entry name" value="SpaA_pre-album"/>
</dbReference>
<feature type="domain" description="SpaA-like prealbumin fold" evidence="2">
    <location>
        <begin position="679"/>
        <end position="754"/>
    </location>
</feature>
<sequence>MAAGVIVDVAAAPSAQAADAFSCSPGTIYGVTSPATRPLSASGMYKALTTAGTAVISPLTGPSSLPGLSDYAGAGNLNGLALDLTGANAYAFFRYQSIDSNYKFRSARYSTATDTWSWIGGTTTTSVASSLIAGAVSPSTGSYMVGGYTKPAGQTNYFFTLFSVNVSTGAATQLGSFDTGQGTNALNGDIVFDRAGNLYILGAENTTSTTKIWMLPAADLANATAAANASAVLPVKAQTTSSIPVAAYNGLAFDADGTVVLGTGSELSRYDPSTWQAATTNPMAISGTALVNSTDLASCAMPPTLSVRKNIEGRVAASDQFTLSVNRRGNTSAGVTLSATTSGAATGLQTAQTGPAPVAAGGTYDFREVMAAGSATTAANLPRDYIATSSCTADYGDGEGPQALGTVMNGTTGSVTMPTLASLQAGQKSPAVVCTVTNTPSTADLTVAKTWSVTSNGKTTTYADGKQPAGLTAALSLDTGAGAAQVAWGTRVTGLKAGQKVAVSEKTTIDTSLPGCKLISSQLTSFNSATLASNVPTSLTMIGGSNTATVTNAVTCDTTLTLNKKVVGGTADPAAWTLTAKTSGDTTALTGSTGKTGSVVPGTVYQLAESGGDARYVQDDVRTAAESTTSPLASGSWQCKAVDANGATVADGVGARDGLNGTVTPKLGQTIDCTATNRTAFLTILKVVENVNGTGTATPGDWKLTATPAAAGLTPSTVTGSATSSAANKIQVRPGSGYSLSEAGVGGYINRAVQKFTGTDPTNVAQLANDANWTTVADPRAAVSVAADGQAVYRFINRDAQAFALPLTGGSGASPYLIVGSIVVALALGTAWRRRRSQRSKR</sequence>
<evidence type="ECO:0000259" key="2">
    <source>
        <dbReference type="Pfam" id="PF19403"/>
    </source>
</evidence>
<dbReference type="EMBL" id="QQXK01000031">
    <property type="protein sequence ID" value="RII41277.1"/>
    <property type="molecule type" value="Genomic_DNA"/>
</dbReference>
<dbReference type="NCBIfam" id="TIGR01167">
    <property type="entry name" value="LPXTG_anchor"/>
    <property type="match status" value="1"/>
</dbReference>
<feature type="domain" description="SpaA-like prealbumin fold" evidence="3">
    <location>
        <begin position="559"/>
        <end position="678"/>
    </location>
</feature>
<gene>
    <name evidence="4" type="ORF">DWB68_13505</name>
</gene>
<evidence type="ECO:0000259" key="3">
    <source>
        <dbReference type="Pfam" id="PF20674"/>
    </source>
</evidence>
<dbReference type="InterPro" id="IPR045826">
    <property type="entry name" value="SpaA_PFL_dom_2"/>
</dbReference>
<evidence type="ECO:0000256" key="1">
    <source>
        <dbReference type="SAM" id="Phobius"/>
    </source>
</evidence>
<accession>A0A399J9T4</accession>
<keyword evidence="1" id="KW-0812">Transmembrane</keyword>
<dbReference type="Pfam" id="PF19403">
    <property type="entry name" value="SpaA_2"/>
    <property type="match status" value="1"/>
</dbReference>
<dbReference type="Proteomes" id="UP000265419">
    <property type="component" value="Unassembled WGS sequence"/>
</dbReference>
<evidence type="ECO:0000313" key="5">
    <source>
        <dbReference type="Proteomes" id="UP000265419"/>
    </source>
</evidence>
<reference evidence="4 5" key="1">
    <citation type="submission" date="2018-07" db="EMBL/GenBank/DDBJ databases">
        <title>Arthrobacter sp. nov., isolated from raw cow's milk with high bacterial count.</title>
        <authorList>
            <person name="Hahne J."/>
            <person name="Isele D."/>
            <person name="Lipski A."/>
        </authorList>
    </citation>
    <scope>NUCLEOTIDE SEQUENCE [LARGE SCALE GENOMIC DNA]</scope>
    <source>
        <strain evidence="4 5">JZ R-35</strain>
    </source>
</reference>
<feature type="domain" description="SpaA-like prealbumin fold" evidence="3">
    <location>
        <begin position="304"/>
        <end position="440"/>
    </location>
</feature>